<evidence type="ECO:0000256" key="13">
    <source>
        <dbReference type="ARBA" id="ARBA00023180"/>
    </source>
</evidence>
<evidence type="ECO:0000256" key="7">
    <source>
        <dbReference type="ARBA" id="ARBA00022824"/>
    </source>
</evidence>
<dbReference type="EMBL" id="DQHO01000020">
    <property type="protein sequence ID" value="HCS93728.1"/>
    <property type="molecule type" value="Genomic_DNA"/>
</dbReference>
<proteinExistence type="predicted"/>
<dbReference type="GO" id="GO:0016020">
    <property type="term" value="C:membrane"/>
    <property type="evidence" value="ECO:0007669"/>
    <property type="project" value="InterPro"/>
</dbReference>
<dbReference type="PANTHER" id="PTHR46025">
    <property type="entry name" value="XYLOSYLTRANSFERASE OXT"/>
    <property type="match status" value="1"/>
</dbReference>
<keyword evidence="7" id="KW-0256">Endoplasmic reticulum</keyword>
<dbReference type="STRING" id="1121105.GCA_000421665_01297"/>
<dbReference type="GO" id="GO:0015012">
    <property type="term" value="P:heparan sulfate proteoglycan biosynthetic process"/>
    <property type="evidence" value="ECO:0007669"/>
    <property type="project" value="TreeGrafter"/>
</dbReference>
<dbReference type="InterPro" id="IPR003406">
    <property type="entry name" value="Glyco_trans_14"/>
</dbReference>
<keyword evidence="8" id="KW-0735">Signal-anchor</keyword>
<evidence type="ECO:0000313" key="15">
    <source>
        <dbReference type="EMBL" id="HCS93728.1"/>
    </source>
</evidence>
<evidence type="ECO:0000256" key="9">
    <source>
        <dbReference type="ARBA" id="ARBA00022989"/>
    </source>
</evidence>
<name>A0A3D4S563_9ENTE</name>
<evidence type="ECO:0000256" key="2">
    <source>
        <dbReference type="ARBA" id="ARBA00004648"/>
    </source>
</evidence>
<evidence type="ECO:0000256" key="11">
    <source>
        <dbReference type="ARBA" id="ARBA00023136"/>
    </source>
</evidence>
<keyword evidence="9" id="KW-1133">Transmembrane helix</keyword>
<protein>
    <recommendedName>
        <fullName evidence="14">Peptide O-xylosyltransferase</fullName>
    </recommendedName>
</protein>
<evidence type="ECO:0000256" key="6">
    <source>
        <dbReference type="ARBA" id="ARBA00022723"/>
    </source>
</evidence>
<keyword evidence="4 15" id="KW-0808">Transferase</keyword>
<organism evidence="15 16">
    <name type="scientific">Bavariicoccus seileri</name>
    <dbReference type="NCBI Taxonomy" id="549685"/>
    <lineage>
        <taxon>Bacteria</taxon>
        <taxon>Bacillati</taxon>
        <taxon>Bacillota</taxon>
        <taxon>Bacilli</taxon>
        <taxon>Lactobacillales</taxon>
        <taxon>Enterococcaceae</taxon>
        <taxon>Bavariicoccus</taxon>
    </lineage>
</organism>
<evidence type="ECO:0000256" key="4">
    <source>
        <dbReference type="ARBA" id="ARBA00022679"/>
    </source>
</evidence>
<dbReference type="InterPro" id="IPR043538">
    <property type="entry name" value="XYLT"/>
</dbReference>
<evidence type="ECO:0000313" key="16">
    <source>
        <dbReference type="Proteomes" id="UP000262195"/>
    </source>
</evidence>
<evidence type="ECO:0000256" key="8">
    <source>
        <dbReference type="ARBA" id="ARBA00022968"/>
    </source>
</evidence>
<evidence type="ECO:0000256" key="3">
    <source>
        <dbReference type="ARBA" id="ARBA00022676"/>
    </source>
</evidence>
<evidence type="ECO:0000256" key="10">
    <source>
        <dbReference type="ARBA" id="ARBA00023034"/>
    </source>
</evidence>
<evidence type="ECO:0000256" key="14">
    <source>
        <dbReference type="ARBA" id="ARBA00042865"/>
    </source>
</evidence>
<comment type="subcellular location">
    <subcellularLocation>
        <location evidence="2">Endoplasmic reticulum membrane</location>
        <topology evidence="2">Single-pass type II membrane protein</topology>
    </subcellularLocation>
    <subcellularLocation>
        <location evidence="1">Golgi apparatus membrane</location>
        <topology evidence="1">Single-pass type II membrane protein</topology>
    </subcellularLocation>
</comment>
<keyword evidence="10" id="KW-0333">Golgi apparatus</keyword>
<evidence type="ECO:0000256" key="5">
    <source>
        <dbReference type="ARBA" id="ARBA00022692"/>
    </source>
</evidence>
<dbReference type="Proteomes" id="UP000262195">
    <property type="component" value="Unassembled WGS sequence"/>
</dbReference>
<accession>A0A3D4S563</accession>
<keyword evidence="5" id="KW-0812">Transmembrane</keyword>
<dbReference type="AlphaFoldDB" id="A0A3D4S563"/>
<comment type="caution">
    <text evidence="15">The sequence shown here is derived from an EMBL/GenBank/DDBJ whole genome shotgun (WGS) entry which is preliminary data.</text>
</comment>
<dbReference type="GO" id="GO:0030158">
    <property type="term" value="F:protein xylosyltransferase activity"/>
    <property type="evidence" value="ECO:0007669"/>
    <property type="project" value="InterPro"/>
</dbReference>
<reference evidence="15 16" key="1">
    <citation type="journal article" date="2018" name="Nat. Biotechnol.">
        <title>A standardized bacterial taxonomy based on genome phylogeny substantially revises the tree of life.</title>
        <authorList>
            <person name="Parks D.H."/>
            <person name="Chuvochina M."/>
            <person name="Waite D.W."/>
            <person name="Rinke C."/>
            <person name="Skarshewski A."/>
            <person name="Chaumeil P.A."/>
            <person name="Hugenholtz P."/>
        </authorList>
    </citation>
    <scope>NUCLEOTIDE SEQUENCE [LARGE SCALE GENOMIC DNA]</scope>
    <source>
        <strain evidence="15">UBA11306</strain>
    </source>
</reference>
<dbReference type="GO" id="GO:0046872">
    <property type="term" value="F:metal ion binding"/>
    <property type="evidence" value="ECO:0007669"/>
    <property type="project" value="UniProtKB-KW"/>
</dbReference>
<gene>
    <name evidence="15" type="ORF">DIW15_03330</name>
</gene>
<keyword evidence="13" id="KW-0325">Glycoprotein</keyword>
<keyword evidence="3" id="KW-0328">Glycosyltransferase</keyword>
<evidence type="ECO:0000256" key="12">
    <source>
        <dbReference type="ARBA" id="ARBA00023157"/>
    </source>
</evidence>
<keyword evidence="6" id="KW-0479">Metal-binding</keyword>
<dbReference type="Pfam" id="PF02485">
    <property type="entry name" value="Branch"/>
    <property type="match status" value="1"/>
</dbReference>
<dbReference type="GO" id="GO:0050650">
    <property type="term" value="P:chondroitin sulfate proteoglycan biosynthetic process"/>
    <property type="evidence" value="ECO:0007669"/>
    <property type="project" value="TreeGrafter"/>
</dbReference>
<keyword evidence="11" id="KW-0472">Membrane</keyword>
<sequence length="304" mass="35389">MVKDQAILILAHTDLPHVLELSQKMASYFEVYIHFDQKCLLPESYKSKLKENGIHFIQEISVNWGSWSIAEAAIRLMALALDNPSIQFIHVISGQDWPIKPIREIYRFYENNSTIYMKAIEAKGVKKSGEPIILWQQYYFNYDKINRRTLFGKIFHRLSMGLQTVCRVNKFKTLKIGKTIYHGANWVDMPRDAAQFMLSYLDNHPNEAKLFKTGCFSDEFWMQTILCNEPQFSERIIKDNHRFIKWEKQHGSYPAILDDTDLPSILESDAHFARKLNTKDSAKLKAGLQRDIFTNTKSSGQVLD</sequence>
<dbReference type="PANTHER" id="PTHR46025:SF3">
    <property type="entry name" value="XYLOSYLTRANSFERASE OXT"/>
    <property type="match status" value="1"/>
</dbReference>
<evidence type="ECO:0000256" key="1">
    <source>
        <dbReference type="ARBA" id="ARBA00004323"/>
    </source>
</evidence>
<keyword evidence="12" id="KW-1015">Disulfide bond</keyword>